<proteinExistence type="predicted"/>
<dbReference type="Gene3D" id="1.20.120.450">
    <property type="entry name" value="dinb family like domain"/>
    <property type="match status" value="1"/>
</dbReference>
<dbReference type="InterPro" id="IPR034660">
    <property type="entry name" value="DinB/YfiT-like"/>
</dbReference>
<organism evidence="2 3">
    <name type="scientific">Tenacibaculum polynesiense</name>
    <dbReference type="NCBI Taxonomy" id="3137857"/>
    <lineage>
        <taxon>Bacteria</taxon>
        <taxon>Pseudomonadati</taxon>
        <taxon>Bacteroidota</taxon>
        <taxon>Flavobacteriia</taxon>
        <taxon>Flavobacteriales</taxon>
        <taxon>Flavobacteriaceae</taxon>
        <taxon>Tenacibaculum</taxon>
    </lineage>
</organism>
<keyword evidence="3" id="KW-1185">Reference proteome</keyword>
<dbReference type="SUPFAM" id="SSF109854">
    <property type="entry name" value="DinB/YfiT-like putative metalloenzymes"/>
    <property type="match status" value="1"/>
</dbReference>
<accession>A0ABP1F2B6</accession>
<feature type="domain" description="DinB-like" evidence="1">
    <location>
        <begin position="12"/>
        <end position="151"/>
    </location>
</feature>
<dbReference type="RefSeq" id="WP_348714199.1">
    <property type="nucleotide sequence ID" value="NZ_CAXJIO010000018.1"/>
</dbReference>
<dbReference type="Proteomes" id="UP001497527">
    <property type="component" value="Unassembled WGS sequence"/>
</dbReference>
<gene>
    <name evidence="2" type="ORF">T190423A01A_90103</name>
</gene>
<name>A0ABP1F2B6_9FLAO</name>
<reference evidence="2 3" key="1">
    <citation type="submission" date="2024-05" db="EMBL/GenBank/DDBJ databases">
        <authorList>
            <person name="Duchaud E."/>
        </authorList>
    </citation>
    <scope>NUCLEOTIDE SEQUENCE [LARGE SCALE GENOMIC DNA]</scope>
    <source>
        <strain evidence="2">Ena-SAMPLE-TAB-13-05-2024-13:56:06:370-140308</strain>
    </source>
</reference>
<dbReference type="InterPro" id="IPR024775">
    <property type="entry name" value="DinB-like"/>
</dbReference>
<dbReference type="EMBL" id="CAXJIO010000018">
    <property type="protein sequence ID" value="CAL2104678.1"/>
    <property type="molecule type" value="Genomic_DNA"/>
</dbReference>
<dbReference type="Pfam" id="PF12867">
    <property type="entry name" value="DinB_2"/>
    <property type="match status" value="1"/>
</dbReference>
<evidence type="ECO:0000313" key="3">
    <source>
        <dbReference type="Proteomes" id="UP001497527"/>
    </source>
</evidence>
<evidence type="ECO:0000259" key="1">
    <source>
        <dbReference type="Pfam" id="PF12867"/>
    </source>
</evidence>
<comment type="caution">
    <text evidence="2">The sequence shown here is derived from an EMBL/GenBank/DDBJ whole genome shotgun (WGS) entry which is preliminary data.</text>
</comment>
<evidence type="ECO:0000313" key="2">
    <source>
        <dbReference type="EMBL" id="CAL2104678.1"/>
    </source>
</evidence>
<sequence>MGKEYVTKHIVALEEVLETFPKRISVLSEADWNVKEAGKWSKKEILGHLVDSALNNLQRYIRVQYQEIPHVVYHQNEWVAAQHWQQVSIAEIVTLWKSLNTQIAHVWHNFPEDKFEASINVSKEIEKVEIYSFQEMLDDYIGHFNHHAQQILR</sequence>
<protein>
    <recommendedName>
        <fullName evidence="1">DinB-like domain-containing protein</fullName>
    </recommendedName>
</protein>